<proteinExistence type="predicted"/>
<comment type="caution">
    <text evidence="1">The sequence shown here is derived from an EMBL/GenBank/DDBJ whole genome shotgun (WGS) entry which is preliminary data.</text>
</comment>
<protein>
    <submittedName>
        <fullName evidence="1">Uncharacterized protein</fullName>
    </submittedName>
</protein>
<reference evidence="1" key="1">
    <citation type="submission" date="2023-03" db="EMBL/GenBank/DDBJ databases">
        <title>Massive genome expansion in bonnet fungi (Mycena s.s.) driven by repeated elements and novel gene families across ecological guilds.</title>
        <authorList>
            <consortium name="Lawrence Berkeley National Laboratory"/>
            <person name="Harder C.B."/>
            <person name="Miyauchi S."/>
            <person name="Viragh M."/>
            <person name="Kuo A."/>
            <person name="Thoen E."/>
            <person name="Andreopoulos B."/>
            <person name="Lu D."/>
            <person name="Skrede I."/>
            <person name="Drula E."/>
            <person name="Henrissat B."/>
            <person name="Morin E."/>
            <person name="Kohler A."/>
            <person name="Barry K."/>
            <person name="LaButti K."/>
            <person name="Morin E."/>
            <person name="Salamov A."/>
            <person name="Lipzen A."/>
            <person name="Mereny Z."/>
            <person name="Hegedus B."/>
            <person name="Baldrian P."/>
            <person name="Stursova M."/>
            <person name="Weitz H."/>
            <person name="Taylor A."/>
            <person name="Grigoriev I.V."/>
            <person name="Nagy L.G."/>
            <person name="Martin F."/>
            <person name="Kauserud H."/>
        </authorList>
    </citation>
    <scope>NUCLEOTIDE SEQUENCE</scope>
    <source>
        <strain evidence="1">CBHHK182m</strain>
    </source>
</reference>
<gene>
    <name evidence="1" type="ORF">B0H16DRAFT_1618351</name>
</gene>
<evidence type="ECO:0000313" key="1">
    <source>
        <dbReference type="EMBL" id="KAJ7714541.1"/>
    </source>
</evidence>
<keyword evidence="2" id="KW-1185">Reference proteome</keyword>
<organism evidence="1 2">
    <name type="scientific">Mycena metata</name>
    <dbReference type="NCBI Taxonomy" id="1033252"/>
    <lineage>
        <taxon>Eukaryota</taxon>
        <taxon>Fungi</taxon>
        <taxon>Dikarya</taxon>
        <taxon>Basidiomycota</taxon>
        <taxon>Agaricomycotina</taxon>
        <taxon>Agaricomycetes</taxon>
        <taxon>Agaricomycetidae</taxon>
        <taxon>Agaricales</taxon>
        <taxon>Marasmiineae</taxon>
        <taxon>Mycenaceae</taxon>
        <taxon>Mycena</taxon>
    </lineage>
</organism>
<accession>A0AAD7H7T9</accession>
<sequence>LTVFPYTLAPPKLPSLYLAGEVTRLASTSLLLSALGSGQSYASRPRRSLSDFFPAFLQVSDSGLWRDSEDIESFQFQVLPRGEDHRCYRLYFRGMRGPALIWANCLLQKRKNHLLHQPVNGSPESFEPTPTSKTPLIRVVGIVDSTLKH</sequence>
<dbReference type="EMBL" id="JARKIB010000323">
    <property type="protein sequence ID" value="KAJ7714541.1"/>
    <property type="molecule type" value="Genomic_DNA"/>
</dbReference>
<dbReference type="AlphaFoldDB" id="A0AAD7H7T9"/>
<name>A0AAD7H7T9_9AGAR</name>
<feature type="non-terminal residue" evidence="1">
    <location>
        <position position="1"/>
    </location>
</feature>
<dbReference type="Proteomes" id="UP001215598">
    <property type="component" value="Unassembled WGS sequence"/>
</dbReference>
<evidence type="ECO:0000313" key="2">
    <source>
        <dbReference type="Proteomes" id="UP001215598"/>
    </source>
</evidence>